<evidence type="ECO:0000256" key="5">
    <source>
        <dbReference type="ARBA" id="ARBA00022824"/>
    </source>
</evidence>
<dbReference type="RefSeq" id="XP_022644801.1">
    <property type="nucleotide sequence ID" value="XM_022789066.1"/>
</dbReference>
<evidence type="ECO:0000256" key="10">
    <source>
        <dbReference type="SAM" id="MobiDB-lite"/>
    </source>
</evidence>
<evidence type="ECO:0000256" key="6">
    <source>
        <dbReference type="ARBA" id="ARBA00022989"/>
    </source>
</evidence>
<evidence type="ECO:0000256" key="9">
    <source>
        <dbReference type="ARBA" id="ARBA00023277"/>
    </source>
</evidence>
<evidence type="ECO:0000256" key="2">
    <source>
        <dbReference type="ARBA" id="ARBA00009141"/>
    </source>
</evidence>
<evidence type="ECO:0000256" key="7">
    <source>
        <dbReference type="ARBA" id="ARBA00023136"/>
    </source>
</evidence>
<feature type="transmembrane region" description="Helical" evidence="11">
    <location>
        <begin position="264"/>
        <end position="283"/>
    </location>
</feature>
<organism evidence="13 14">
    <name type="scientific">Varroa destructor</name>
    <name type="common">Honeybee mite</name>
    <dbReference type="NCBI Taxonomy" id="109461"/>
    <lineage>
        <taxon>Eukaryota</taxon>
        <taxon>Metazoa</taxon>
        <taxon>Ecdysozoa</taxon>
        <taxon>Arthropoda</taxon>
        <taxon>Chelicerata</taxon>
        <taxon>Arachnida</taxon>
        <taxon>Acari</taxon>
        <taxon>Parasitiformes</taxon>
        <taxon>Mesostigmata</taxon>
        <taxon>Gamasina</taxon>
        <taxon>Dermanyssoidea</taxon>
        <taxon>Varroidae</taxon>
        <taxon>Varroa</taxon>
    </lineage>
</organism>
<keyword evidence="14" id="KW-1185">Reference proteome</keyword>
<dbReference type="Pfam" id="PF11721">
    <property type="entry name" value="Malectin"/>
    <property type="match status" value="1"/>
</dbReference>
<comment type="subcellular location">
    <subcellularLocation>
        <location evidence="1">Endoplasmic reticulum membrane</location>
        <topology evidence="1">Single-pass type I membrane protein</topology>
    </subcellularLocation>
</comment>
<dbReference type="GO" id="GO:0030246">
    <property type="term" value="F:carbohydrate binding"/>
    <property type="evidence" value="ECO:0007669"/>
    <property type="project" value="InterPro"/>
</dbReference>
<feature type="region of interest" description="Disordered" evidence="10">
    <location>
        <begin position="221"/>
        <end position="253"/>
    </location>
</feature>
<dbReference type="PANTHER" id="PTHR13460">
    <property type="match status" value="1"/>
</dbReference>
<dbReference type="AlphaFoldDB" id="A0A7M7IZL6"/>
<keyword evidence="8" id="KW-0325">Glycoprotein</keyword>
<dbReference type="InterPro" id="IPR021720">
    <property type="entry name" value="Malectin_dom"/>
</dbReference>
<evidence type="ECO:0000259" key="12">
    <source>
        <dbReference type="Pfam" id="PF11721"/>
    </source>
</evidence>
<sequence>MFLVILPAKLSSLLVILGSFTVLFLSSGIQSVQAAGSSQRLQVIYAINAGGEAHTDIHGISYRRDPLLGRGGRGRSGASSGDRGTASAFGRTLLIARSPISDQILYQTERYHTSTFGYDIPVSQDGPYVLVLKFCEVYFDAPGQKIFDVVLNGDHSIVENLDIYARVGRGVALDIMLFVNGEVSTHAGSIRVDFVKGKADNPKVNAVVVLKGTPDMVPELLAPPLDDMGDPHGGAGRSSDEDGTSSSLYPPTASPPYGFQEGASLLPVFAAIGAFVPIVFCLCRI</sequence>
<evidence type="ECO:0000256" key="3">
    <source>
        <dbReference type="ARBA" id="ARBA00022692"/>
    </source>
</evidence>
<feature type="domain" description="Malectin" evidence="12">
    <location>
        <begin position="43"/>
        <end position="207"/>
    </location>
</feature>
<evidence type="ECO:0000313" key="14">
    <source>
        <dbReference type="Proteomes" id="UP000594260"/>
    </source>
</evidence>
<dbReference type="GeneID" id="111243460"/>
<dbReference type="GO" id="GO:0005789">
    <property type="term" value="C:endoplasmic reticulum membrane"/>
    <property type="evidence" value="ECO:0007669"/>
    <property type="project" value="UniProtKB-SubCell"/>
</dbReference>
<evidence type="ECO:0000256" key="8">
    <source>
        <dbReference type="ARBA" id="ARBA00023180"/>
    </source>
</evidence>
<name>A0A7M7IZL6_VARDE</name>
<evidence type="ECO:0000256" key="1">
    <source>
        <dbReference type="ARBA" id="ARBA00004115"/>
    </source>
</evidence>
<dbReference type="Proteomes" id="UP000594260">
    <property type="component" value="Unplaced"/>
</dbReference>
<keyword evidence="4" id="KW-0732">Signal</keyword>
<dbReference type="EnsemblMetazoa" id="XM_022789066">
    <property type="protein sequence ID" value="XP_022644801"/>
    <property type="gene ID" value="LOC111243460"/>
</dbReference>
<proteinExistence type="inferred from homology"/>
<accession>A0A7M7IZL6</accession>
<reference evidence="13" key="1">
    <citation type="submission" date="2021-01" db="UniProtKB">
        <authorList>
            <consortium name="EnsemblMetazoa"/>
        </authorList>
    </citation>
    <scope>IDENTIFICATION</scope>
</reference>
<evidence type="ECO:0000256" key="11">
    <source>
        <dbReference type="SAM" id="Phobius"/>
    </source>
</evidence>
<dbReference type="PANTHER" id="PTHR13460:SF0">
    <property type="entry name" value="MALECTIN"/>
    <property type="match status" value="1"/>
</dbReference>
<keyword evidence="6 11" id="KW-1133">Transmembrane helix</keyword>
<dbReference type="Gene3D" id="2.60.120.430">
    <property type="entry name" value="Galactose-binding lectin"/>
    <property type="match status" value="1"/>
</dbReference>
<evidence type="ECO:0000256" key="4">
    <source>
        <dbReference type="ARBA" id="ARBA00022729"/>
    </source>
</evidence>
<keyword evidence="3 11" id="KW-0812">Transmembrane</keyword>
<keyword evidence="9" id="KW-0119">Carbohydrate metabolism</keyword>
<evidence type="ECO:0000313" key="13">
    <source>
        <dbReference type="EnsemblMetazoa" id="XP_022644801"/>
    </source>
</evidence>
<protein>
    <recommendedName>
        <fullName evidence="12">Malectin domain-containing protein</fullName>
    </recommendedName>
</protein>
<dbReference type="InterPro" id="IPR039155">
    <property type="entry name" value="MLEC"/>
</dbReference>
<keyword evidence="7 11" id="KW-0472">Membrane</keyword>
<comment type="similarity">
    <text evidence="2">Belongs to the malectin family.</text>
</comment>
<keyword evidence="5" id="KW-0256">Endoplasmic reticulum</keyword>